<evidence type="ECO:0000313" key="1">
    <source>
        <dbReference type="EMBL" id="KAK8581905.1"/>
    </source>
</evidence>
<name>A0ABR2FLS8_9ROSI</name>
<sequence>MHNPHLCNIFKASSLSETNWEITKKERKDTDLLQRIREKGGKKWVFTESEMPKGIVSIRMKWEEKSGGELKRIALTVETKERERGKGHGYGLYNKVFVDRGKQARVGNILPELLVL</sequence>
<proteinExistence type="predicted"/>
<gene>
    <name evidence="1" type="ORF">V6N12_072108</name>
</gene>
<dbReference type="Proteomes" id="UP001472677">
    <property type="component" value="Unassembled WGS sequence"/>
</dbReference>
<evidence type="ECO:0000313" key="2">
    <source>
        <dbReference type="Proteomes" id="UP001472677"/>
    </source>
</evidence>
<organism evidence="1 2">
    <name type="scientific">Hibiscus sabdariffa</name>
    <name type="common">roselle</name>
    <dbReference type="NCBI Taxonomy" id="183260"/>
    <lineage>
        <taxon>Eukaryota</taxon>
        <taxon>Viridiplantae</taxon>
        <taxon>Streptophyta</taxon>
        <taxon>Embryophyta</taxon>
        <taxon>Tracheophyta</taxon>
        <taxon>Spermatophyta</taxon>
        <taxon>Magnoliopsida</taxon>
        <taxon>eudicotyledons</taxon>
        <taxon>Gunneridae</taxon>
        <taxon>Pentapetalae</taxon>
        <taxon>rosids</taxon>
        <taxon>malvids</taxon>
        <taxon>Malvales</taxon>
        <taxon>Malvaceae</taxon>
        <taxon>Malvoideae</taxon>
        <taxon>Hibiscus</taxon>
    </lineage>
</organism>
<protein>
    <submittedName>
        <fullName evidence="1">Uncharacterized protein</fullName>
    </submittedName>
</protein>
<reference evidence="1 2" key="1">
    <citation type="journal article" date="2024" name="G3 (Bethesda)">
        <title>Genome assembly of Hibiscus sabdariffa L. provides insights into metabolisms of medicinal natural products.</title>
        <authorList>
            <person name="Kim T."/>
        </authorList>
    </citation>
    <scope>NUCLEOTIDE SEQUENCE [LARGE SCALE GENOMIC DNA]</scope>
    <source>
        <strain evidence="1">TK-2024</strain>
        <tissue evidence="1">Old leaves</tissue>
    </source>
</reference>
<dbReference type="EMBL" id="JBBPBM010000006">
    <property type="protein sequence ID" value="KAK8581905.1"/>
    <property type="molecule type" value="Genomic_DNA"/>
</dbReference>
<comment type="caution">
    <text evidence="1">The sequence shown here is derived from an EMBL/GenBank/DDBJ whole genome shotgun (WGS) entry which is preliminary data.</text>
</comment>
<accession>A0ABR2FLS8</accession>
<keyword evidence="2" id="KW-1185">Reference proteome</keyword>